<accession>A0AAU8GM73</accession>
<sequence>MPEYSAGTASVRIRPNADDFVRDLKAKLRGMPDPGFRVTVHADVVHAVQDTANWRTSEERRQVEVDVDADTAGARAKTADWRQSEERRHVQVEVDADTTGARADTADWRGTEEARPIEVDVDADTAGARAHVSEWRISEEARPINIKVVVDGKDAERQLEGFSSRQVERFRRSDVFKLNLGALAIGAVQPAAAGLTQVAAGLQQVSQAGLAVPGALAGAVTSIGTLALGLSGVKDAYDAVTKASESSGKDQAAQARAAVSAQNNLRNAVVDEVQARKDQARAYRDARQQLVDLNIEMRGGLISESRAILEAQQAREDLAKGNYSDIRDAQLRVLEADQRVLEVRSRNAQTADRLTDAQMKGVEGSDMVVAANERVVRAEQQVADAQAAAADAANKQSAAQEAAAQAMDQLSPSAQKFVRTLQEMRPAFDAVRESVQEPLFEGKSEEFREFFDSISPNLTKGLGGIGTAWNQNITALLTSLSSTQGKSIIDRILGNTGEAQSRLSAAIDPLVRGIGTLAAAGTDALPRLADAVGKVAERFARFIEAADKDGRLDKWINEGITGVTQLGNAVLNLGKWFTGLTSAAGGGGTFLQWLENVTDRWQKWANSTEGQSKLRDYLNEGLRLLSQWGDLLKELPGAFQSMAQGVQPYVGSVIALLTTLSDLISEHPTLVKTVITAYLAWKTINPIVDTVRNSMTLLSGAVTNVGTGFWPVRDNARRAMGEVNDTFTKAGRQGSPLNKFSGALAALGGGVGAGIFGVLATVGIPAFVLAMESINKKNKEVEESTRLLNQRQLELETTLDRVTGKVTRASVEQAIEGAQNYDQTGAPGGGVEGISKGNAVRAAAALGIPEDVYGKALVGNPEAVQKVRDILLKNNLTPEINANQQLGRTARQLEGLSGGAISQDLLVRALIGDPDAVKTYTETIEKIRQSAGGRGGQALNAIEGGYTLTDIAKQLAPSGQASVLSGGALNQALQAIPGAQANVQERNRGVEGSYKIKRGAGGPFPDNAQVNASGSEAKITVPGNYEGQLQMQQIPFEKNPDGTLTATVPLNSPYIEKAYKYGGPTPSGRGKGPTGGHIVEVHDDEWVLPKSAREAVGDDALWALTKGRKMEVGGPGEDYLYSDENTNPALNNPPAPAEAAPAVHVGTGANPGPAPIAPNPMAGTSGVSSIVSKIAGGVQGPIGNALQLGTNLLNNSNNNGQGGGLVPSLGPMDAESVTARAAQVPGLIGLFGSLNSKNPQAALANWGNQTASWLADFGTKTVGSLVSSLWQGGLALFGLENSILSPSNQYNQAASGVAQFALGQEGPIGTLLGVNGSGSGSGSGGGAITDPAALAQQYGVQLDDATLAQLYGQSGDSSLLANMSPAAQRAIQYAKTHAVGQKYEYGGAGQNGFYDCSGIASAVYAAATGRPPGRYFDTESDFEALGFVPGFKPGALNIGVSRNGGGRNSHMAVTLPNGVNVESGGAHGTTAYGGPARGAQSFPLQWYLPLPEGFRDGGPTPSRKGPGPTGGYFAEVHPDEFMISARGRSRVPDSFLHALNRGLVDPKDLPKYAAGGPTVLNPQQQQAWARAQAAVRQPTPPPRPDFSPGTGIQRLNPARPAAPAPAVQSPAPAPAPVDAPPEAAPAAPPSQTTPAAPQVGVPQGNAPAPSSINHNLGWVDQAISSGASTLGNLAATAISMGAAAGAAGGGVGAGAAGSLASSMVAGLFQQGGKIVSDAANVVSSFLVGNVPGSFGDPNMPAYGRIVMPEQNRPVTAPYPSRGGNTYMISGHNTNDVLREASNTEALERQAILATRRG</sequence>
<feature type="region of interest" description="Disordered" evidence="2">
    <location>
        <begin position="1131"/>
        <end position="1160"/>
    </location>
</feature>
<feature type="compositionally biased region" description="Pro residues" evidence="2">
    <location>
        <begin position="1611"/>
        <end position="1628"/>
    </location>
</feature>
<evidence type="ECO:0000313" key="3">
    <source>
        <dbReference type="EMBL" id="XCH42732.1"/>
    </source>
</evidence>
<proteinExistence type="predicted"/>
<feature type="compositionally biased region" description="Low complexity" evidence="2">
    <location>
        <begin position="1597"/>
        <end position="1610"/>
    </location>
</feature>
<dbReference type="InterPro" id="IPR038765">
    <property type="entry name" value="Papain-like_cys_pep_sf"/>
</dbReference>
<keyword evidence="1" id="KW-0175">Coiled coil</keyword>
<feature type="region of interest" description="Disordered" evidence="2">
    <location>
        <begin position="1554"/>
        <end position="1651"/>
    </location>
</feature>
<feature type="compositionally biased region" description="Low complexity" evidence="2">
    <location>
        <begin position="1563"/>
        <end position="1577"/>
    </location>
</feature>
<feature type="coiled-coil region" evidence="1">
    <location>
        <begin position="368"/>
        <end position="395"/>
    </location>
</feature>
<name>A0AAU8GM73_9CAUD</name>
<dbReference type="GO" id="GO:0001897">
    <property type="term" value="P:symbiont-mediated cytolysis of host cell"/>
    <property type="evidence" value="ECO:0007669"/>
    <property type="project" value="UniProtKB-ARBA"/>
</dbReference>
<organism evidence="3">
    <name type="scientific">Mycobacterium phage Farewell</name>
    <dbReference type="NCBI Taxonomy" id="3158893"/>
    <lineage>
        <taxon>Viruses</taxon>
        <taxon>Duplodnaviria</taxon>
        <taxon>Heunggongvirae</taxon>
        <taxon>Uroviricota</taxon>
        <taxon>Caudoviricetes</taxon>
    </lineage>
</organism>
<protein>
    <submittedName>
        <fullName evidence="3">Tape measure protein</fullName>
    </submittedName>
</protein>
<feature type="compositionally biased region" description="Low complexity" evidence="2">
    <location>
        <begin position="1137"/>
        <end position="1151"/>
    </location>
</feature>
<evidence type="ECO:0000256" key="1">
    <source>
        <dbReference type="SAM" id="Coils"/>
    </source>
</evidence>
<dbReference type="EMBL" id="PP750958">
    <property type="protein sequence ID" value="XCH42732.1"/>
    <property type="molecule type" value="Genomic_DNA"/>
</dbReference>
<gene>
    <name evidence="3" type="primary">14</name>
    <name evidence="3" type="ORF">PBI_FAREWELL_14</name>
</gene>
<evidence type="ECO:0000256" key="2">
    <source>
        <dbReference type="SAM" id="MobiDB-lite"/>
    </source>
</evidence>
<reference evidence="3" key="1">
    <citation type="submission" date="2024-04" db="EMBL/GenBank/DDBJ databases">
        <authorList>
            <person name="Adelman N."/>
            <person name="Griciute V."/>
            <person name="Hart J."/>
            <person name="Matonsi M."/>
            <person name="Molloy S.D."/>
            <person name="Viland M.D."/>
            <person name="Lewis C.M."/>
            <person name="Garlena R.A."/>
            <person name="Russell D.A."/>
            <person name="Jacobs-Sera D."/>
            <person name="Hatfull G.F."/>
        </authorList>
    </citation>
    <scope>NUCLEOTIDE SEQUENCE</scope>
</reference>
<dbReference type="SUPFAM" id="SSF54001">
    <property type="entry name" value="Cysteine proteinases"/>
    <property type="match status" value="1"/>
</dbReference>
<dbReference type="Gene3D" id="3.90.1720.10">
    <property type="entry name" value="endopeptidase domain like (from Nostoc punctiforme)"/>
    <property type="match status" value="1"/>
</dbReference>